<accession>A0AA39U565</accession>
<keyword evidence="1" id="KW-1133">Transmembrane helix</keyword>
<organism evidence="2 3">
    <name type="scientific">Armillaria novae-zelandiae</name>
    <dbReference type="NCBI Taxonomy" id="153914"/>
    <lineage>
        <taxon>Eukaryota</taxon>
        <taxon>Fungi</taxon>
        <taxon>Dikarya</taxon>
        <taxon>Basidiomycota</taxon>
        <taxon>Agaricomycotina</taxon>
        <taxon>Agaricomycetes</taxon>
        <taxon>Agaricomycetidae</taxon>
        <taxon>Agaricales</taxon>
        <taxon>Marasmiineae</taxon>
        <taxon>Physalacriaceae</taxon>
        <taxon>Armillaria</taxon>
    </lineage>
</organism>
<feature type="transmembrane region" description="Helical" evidence="1">
    <location>
        <begin position="104"/>
        <end position="132"/>
    </location>
</feature>
<gene>
    <name evidence="2" type="ORF">IW261DRAFT_1568531</name>
</gene>
<reference evidence="2" key="1">
    <citation type="submission" date="2023-06" db="EMBL/GenBank/DDBJ databases">
        <authorList>
            <consortium name="Lawrence Berkeley National Laboratory"/>
            <person name="Ahrendt S."/>
            <person name="Sahu N."/>
            <person name="Indic B."/>
            <person name="Wong-Bajracharya J."/>
            <person name="Merenyi Z."/>
            <person name="Ke H.-M."/>
            <person name="Monk M."/>
            <person name="Kocsube S."/>
            <person name="Drula E."/>
            <person name="Lipzen A."/>
            <person name="Balint B."/>
            <person name="Henrissat B."/>
            <person name="Andreopoulos B."/>
            <person name="Martin F.M."/>
            <person name="Harder C.B."/>
            <person name="Rigling D."/>
            <person name="Ford K.L."/>
            <person name="Foster G.D."/>
            <person name="Pangilinan J."/>
            <person name="Papanicolaou A."/>
            <person name="Barry K."/>
            <person name="LaButti K."/>
            <person name="Viragh M."/>
            <person name="Koriabine M."/>
            <person name="Yan M."/>
            <person name="Riley R."/>
            <person name="Champramary S."/>
            <person name="Plett K.L."/>
            <person name="Tsai I.J."/>
            <person name="Slot J."/>
            <person name="Sipos G."/>
            <person name="Plett J."/>
            <person name="Nagy L.G."/>
            <person name="Grigoriev I.V."/>
        </authorList>
    </citation>
    <scope>NUCLEOTIDE SEQUENCE</scope>
    <source>
        <strain evidence="2">ICMP 16352</strain>
    </source>
</reference>
<comment type="caution">
    <text evidence="2">The sequence shown here is derived from an EMBL/GenBank/DDBJ whole genome shotgun (WGS) entry which is preliminary data.</text>
</comment>
<evidence type="ECO:0000256" key="1">
    <source>
        <dbReference type="SAM" id="Phobius"/>
    </source>
</evidence>
<evidence type="ECO:0000313" key="2">
    <source>
        <dbReference type="EMBL" id="KAK0474538.1"/>
    </source>
</evidence>
<dbReference type="AlphaFoldDB" id="A0AA39U565"/>
<keyword evidence="1" id="KW-0812">Transmembrane</keyword>
<keyword evidence="3" id="KW-1185">Reference proteome</keyword>
<evidence type="ECO:0000313" key="3">
    <source>
        <dbReference type="Proteomes" id="UP001175227"/>
    </source>
</evidence>
<keyword evidence="1" id="KW-0472">Membrane</keyword>
<dbReference type="Proteomes" id="UP001175227">
    <property type="component" value="Unassembled WGS sequence"/>
</dbReference>
<protein>
    <submittedName>
        <fullName evidence="2">Uncharacterized protein</fullName>
    </submittedName>
</protein>
<proteinExistence type="predicted"/>
<name>A0AA39U565_9AGAR</name>
<sequence length="140" mass="15133">MAMELLVVLKICVDDFEEEVELEDIELMDVSLVLEDLVMPASLIGGANDLAPPEHAVLVSEEVALFPYHSQGTGSTREVVFTVGGREISIERDGGGTAMMMGLAMVYTAAIAPLHAIATITAVLDMICISCWNQNRLPRQ</sequence>
<dbReference type="EMBL" id="JAUEPR010000026">
    <property type="protein sequence ID" value="KAK0474538.1"/>
    <property type="molecule type" value="Genomic_DNA"/>
</dbReference>